<accession>A0A0E9WPX0</accession>
<dbReference type="AlphaFoldDB" id="A0A0E9WPX0"/>
<protein>
    <submittedName>
        <fullName evidence="1">Uncharacterized protein</fullName>
    </submittedName>
</protein>
<sequence>MSQTIISIQIRTALWYIFEQSQKILTVNQSSPYSPKILSIMTLNNIEK</sequence>
<reference evidence="1" key="1">
    <citation type="submission" date="2014-11" db="EMBL/GenBank/DDBJ databases">
        <authorList>
            <person name="Amaro Gonzalez C."/>
        </authorList>
    </citation>
    <scope>NUCLEOTIDE SEQUENCE</scope>
</reference>
<dbReference type="EMBL" id="GBXM01016266">
    <property type="protein sequence ID" value="JAH92311.1"/>
    <property type="molecule type" value="Transcribed_RNA"/>
</dbReference>
<proteinExistence type="predicted"/>
<reference evidence="1" key="2">
    <citation type="journal article" date="2015" name="Fish Shellfish Immunol.">
        <title>Early steps in the European eel (Anguilla anguilla)-Vibrio vulnificus interaction in the gills: Role of the RtxA13 toxin.</title>
        <authorList>
            <person name="Callol A."/>
            <person name="Pajuelo D."/>
            <person name="Ebbesson L."/>
            <person name="Teles M."/>
            <person name="MacKenzie S."/>
            <person name="Amaro C."/>
        </authorList>
    </citation>
    <scope>NUCLEOTIDE SEQUENCE</scope>
</reference>
<name>A0A0E9WPX0_ANGAN</name>
<evidence type="ECO:0000313" key="1">
    <source>
        <dbReference type="EMBL" id="JAH92311.1"/>
    </source>
</evidence>
<organism evidence="1">
    <name type="scientific">Anguilla anguilla</name>
    <name type="common">European freshwater eel</name>
    <name type="synonym">Muraena anguilla</name>
    <dbReference type="NCBI Taxonomy" id="7936"/>
    <lineage>
        <taxon>Eukaryota</taxon>
        <taxon>Metazoa</taxon>
        <taxon>Chordata</taxon>
        <taxon>Craniata</taxon>
        <taxon>Vertebrata</taxon>
        <taxon>Euteleostomi</taxon>
        <taxon>Actinopterygii</taxon>
        <taxon>Neopterygii</taxon>
        <taxon>Teleostei</taxon>
        <taxon>Anguilliformes</taxon>
        <taxon>Anguillidae</taxon>
        <taxon>Anguilla</taxon>
    </lineage>
</organism>